<dbReference type="Pfam" id="PF00356">
    <property type="entry name" value="LacI"/>
    <property type="match status" value="1"/>
</dbReference>
<dbReference type="SUPFAM" id="SSF53822">
    <property type="entry name" value="Periplasmic binding protein-like I"/>
    <property type="match status" value="1"/>
</dbReference>
<name>A0A2U2PIM8_9SPHI</name>
<dbReference type="Pfam" id="PF13377">
    <property type="entry name" value="Peripla_BP_3"/>
    <property type="match status" value="1"/>
</dbReference>
<dbReference type="SMART" id="SM00354">
    <property type="entry name" value="HTH_LACI"/>
    <property type="match status" value="1"/>
</dbReference>
<evidence type="ECO:0000256" key="2">
    <source>
        <dbReference type="ARBA" id="ARBA00023125"/>
    </source>
</evidence>
<feature type="domain" description="HTH lacI-type" evidence="4">
    <location>
        <begin position="5"/>
        <end position="62"/>
    </location>
</feature>
<dbReference type="PANTHER" id="PTHR30146">
    <property type="entry name" value="LACI-RELATED TRANSCRIPTIONAL REPRESSOR"/>
    <property type="match status" value="1"/>
</dbReference>
<dbReference type="InterPro" id="IPR000843">
    <property type="entry name" value="HTH_LacI"/>
</dbReference>
<dbReference type="CDD" id="cd19977">
    <property type="entry name" value="PBP1_EndR-like"/>
    <property type="match status" value="1"/>
</dbReference>
<dbReference type="AlphaFoldDB" id="A0A2U2PIM8"/>
<dbReference type="GO" id="GO:0003700">
    <property type="term" value="F:DNA-binding transcription factor activity"/>
    <property type="evidence" value="ECO:0007669"/>
    <property type="project" value="TreeGrafter"/>
</dbReference>
<dbReference type="Gene3D" id="1.10.260.40">
    <property type="entry name" value="lambda repressor-like DNA-binding domains"/>
    <property type="match status" value="1"/>
</dbReference>
<evidence type="ECO:0000256" key="1">
    <source>
        <dbReference type="ARBA" id="ARBA00023015"/>
    </source>
</evidence>
<dbReference type="Proteomes" id="UP000245647">
    <property type="component" value="Unassembled WGS sequence"/>
</dbReference>
<sequence length="346" mass="38222">MVKKLSIADIANQLNVSKSTVSFVLNGRAEEKRISKELVNRVEKFVKEVGYTPSPIARGLRTGKSNIIGLMVESISDPFFADIAKLVESTAYKKGYRILYCSTDNDTEKTRALIEVFRERNVDGCIISPPVDVGSEINALIKAGMPVVLFDRNLPDAGADYVEINNESSAFNAIRLFIDQGFKNIAFITFSSLQTQMLGRLSGYKSAIGQEGMEAHVLEIDYNPDEDSMIKTVNEYFSKNKNIDAVLFGAVQAGICGLKALTQLGLKIPEDVAVISFDDHDVFKLFAPPITAIAQPIEEIAGRIISLLLERLNPGQSHSQSQKIVLNTEFKLRRSHVNKHLLLGKV</sequence>
<evidence type="ECO:0000313" key="6">
    <source>
        <dbReference type="Proteomes" id="UP000245647"/>
    </source>
</evidence>
<dbReference type="OrthoDB" id="9803256at2"/>
<dbReference type="PANTHER" id="PTHR30146:SF109">
    <property type="entry name" value="HTH-TYPE TRANSCRIPTIONAL REGULATOR GALS"/>
    <property type="match status" value="1"/>
</dbReference>
<gene>
    <name evidence="5" type="ORF">DDR33_07635</name>
</gene>
<keyword evidence="1" id="KW-0805">Transcription regulation</keyword>
<keyword evidence="3" id="KW-0804">Transcription</keyword>
<dbReference type="InterPro" id="IPR046335">
    <property type="entry name" value="LacI/GalR-like_sensor"/>
</dbReference>
<dbReference type="GO" id="GO:0000976">
    <property type="term" value="F:transcription cis-regulatory region binding"/>
    <property type="evidence" value="ECO:0007669"/>
    <property type="project" value="TreeGrafter"/>
</dbReference>
<proteinExistence type="predicted"/>
<keyword evidence="6" id="KW-1185">Reference proteome</keyword>
<comment type="caution">
    <text evidence="5">The sequence shown here is derived from an EMBL/GenBank/DDBJ whole genome shotgun (WGS) entry which is preliminary data.</text>
</comment>
<evidence type="ECO:0000313" key="5">
    <source>
        <dbReference type="EMBL" id="PWG81241.1"/>
    </source>
</evidence>
<dbReference type="EMBL" id="QEAS01000005">
    <property type="protein sequence ID" value="PWG81241.1"/>
    <property type="molecule type" value="Genomic_DNA"/>
</dbReference>
<keyword evidence="2" id="KW-0238">DNA-binding</keyword>
<accession>A0A2U2PIM8</accession>
<dbReference type="InterPro" id="IPR028082">
    <property type="entry name" value="Peripla_BP_I"/>
</dbReference>
<dbReference type="Gene3D" id="3.40.50.2300">
    <property type="match status" value="2"/>
</dbReference>
<dbReference type="CDD" id="cd01392">
    <property type="entry name" value="HTH_LacI"/>
    <property type="match status" value="1"/>
</dbReference>
<dbReference type="InterPro" id="IPR010982">
    <property type="entry name" value="Lambda_DNA-bd_dom_sf"/>
</dbReference>
<dbReference type="SUPFAM" id="SSF47413">
    <property type="entry name" value="lambda repressor-like DNA-binding domains"/>
    <property type="match status" value="1"/>
</dbReference>
<dbReference type="PROSITE" id="PS50932">
    <property type="entry name" value="HTH_LACI_2"/>
    <property type="match status" value="1"/>
</dbReference>
<reference evidence="5 6" key="1">
    <citation type="submission" date="2018-04" db="EMBL/GenBank/DDBJ databases">
        <title>Pedobacter chongqingensis sp. nov., isolated from a rottenly hemp rope.</title>
        <authorList>
            <person name="Cai Y."/>
        </authorList>
    </citation>
    <scope>NUCLEOTIDE SEQUENCE [LARGE SCALE GENOMIC DNA]</scope>
    <source>
        <strain evidence="5 6">FJ4-8</strain>
    </source>
</reference>
<organism evidence="5 6">
    <name type="scientific">Pararcticibacter amylolyticus</name>
    <dbReference type="NCBI Taxonomy" id="2173175"/>
    <lineage>
        <taxon>Bacteria</taxon>
        <taxon>Pseudomonadati</taxon>
        <taxon>Bacteroidota</taxon>
        <taxon>Sphingobacteriia</taxon>
        <taxon>Sphingobacteriales</taxon>
        <taxon>Sphingobacteriaceae</taxon>
        <taxon>Pararcticibacter</taxon>
    </lineage>
</organism>
<protein>
    <submittedName>
        <fullName evidence="5">LacI family transcriptional regulator</fullName>
    </submittedName>
</protein>
<evidence type="ECO:0000256" key="3">
    <source>
        <dbReference type="ARBA" id="ARBA00023163"/>
    </source>
</evidence>
<evidence type="ECO:0000259" key="4">
    <source>
        <dbReference type="PROSITE" id="PS50932"/>
    </source>
</evidence>